<sequence>MPDLFINTSMTVFLFHLIVSISVYIQVSAPFICGLLASCFTAPKIVTLSKRARHFGFKFFKSSVAMLPFYTIVTKGLYSGWTSMKIPLNPHCPVELSVVMVVV</sequence>
<accession>A0AC59Y0T2</accession>
<gene>
    <name evidence="1" type="ORF">MRATA1EN22A_LOCUS392</name>
</gene>
<dbReference type="Proteomes" id="UP001162501">
    <property type="component" value="Chromosome 1"/>
</dbReference>
<reference evidence="1" key="1">
    <citation type="submission" date="2023-05" db="EMBL/GenBank/DDBJ databases">
        <authorList>
            <consortium name="ELIXIR-Norway"/>
        </authorList>
    </citation>
    <scope>NUCLEOTIDE SEQUENCE</scope>
</reference>
<organism evidence="1 2">
    <name type="scientific">Rangifer tarandus platyrhynchus</name>
    <name type="common">Svalbard reindeer</name>
    <dbReference type="NCBI Taxonomy" id="3082113"/>
    <lineage>
        <taxon>Eukaryota</taxon>
        <taxon>Metazoa</taxon>
        <taxon>Chordata</taxon>
        <taxon>Craniata</taxon>
        <taxon>Vertebrata</taxon>
        <taxon>Euteleostomi</taxon>
        <taxon>Mammalia</taxon>
        <taxon>Eutheria</taxon>
        <taxon>Laurasiatheria</taxon>
        <taxon>Artiodactyla</taxon>
        <taxon>Ruminantia</taxon>
        <taxon>Pecora</taxon>
        <taxon>Cervidae</taxon>
        <taxon>Odocoileinae</taxon>
        <taxon>Rangifer</taxon>
    </lineage>
</organism>
<evidence type="ECO:0000313" key="1">
    <source>
        <dbReference type="EMBL" id="CAM9282400.1"/>
    </source>
</evidence>
<protein>
    <submittedName>
        <fullName evidence="1">Uncharacterized protein</fullName>
    </submittedName>
</protein>
<proteinExistence type="predicted"/>
<name>A0AC59Y0T2_RANTA</name>
<reference evidence="1" key="2">
    <citation type="submission" date="2025-03" db="EMBL/GenBank/DDBJ databases">
        <authorList>
            <consortium name="ELIXIR-Norway"/>
            <consortium name="Elixir Norway"/>
        </authorList>
    </citation>
    <scope>NUCLEOTIDE SEQUENCE</scope>
</reference>
<evidence type="ECO:0000313" key="2">
    <source>
        <dbReference type="Proteomes" id="UP001162501"/>
    </source>
</evidence>
<dbReference type="EMBL" id="OX596085">
    <property type="protein sequence ID" value="CAM9282400.1"/>
    <property type="molecule type" value="Genomic_DNA"/>
</dbReference>